<keyword evidence="2" id="KW-1185">Reference proteome</keyword>
<sequence length="63" mass="6957">MYADSQSEEGRALVARLRGFRDQGFEFPVLMVAGSDLTDLSDGLSEIALPMVEHFFSGLEYPS</sequence>
<gene>
    <name evidence="1" type="ORF">M378DRAFT_154908</name>
</gene>
<proteinExistence type="predicted"/>
<dbReference type="InParanoid" id="A0A0C2XQ82"/>
<evidence type="ECO:0000313" key="1">
    <source>
        <dbReference type="EMBL" id="KIL71358.1"/>
    </source>
</evidence>
<reference evidence="1 2" key="1">
    <citation type="submission" date="2014-04" db="EMBL/GenBank/DDBJ databases">
        <title>Evolutionary Origins and Diversification of the Mycorrhizal Mutualists.</title>
        <authorList>
            <consortium name="DOE Joint Genome Institute"/>
            <consortium name="Mycorrhizal Genomics Consortium"/>
            <person name="Kohler A."/>
            <person name="Kuo A."/>
            <person name="Nagy L.G."/>
            <person name="Floudas D."/>
            <person name="Copeland A."/>
            <person name="Barry K.W."/>
            <person name="Cichocki N."/>
            <person name="Veneault-Fourrey C."/>
            <person name="LaButti K."/>
            <person name="Lindquist E.A."/>
            <person name="Lipzen A."/>
            <person name="Lundell T."/>
            <person name="Morin E."/>
            <person name="Murat C."/>
            <person name="Riley R."/>
            <person name="Ohm R."/>
            <person name="Sun H."/>
            <person name="Tunlid A."/>
            <person name="Henrissat B."/>
            <person name="Grigoriev I.V."/>
            <person name="Hibbett D.S."/>
            <person name="Martin F."/>
        </authorList>
    </citation>
    <scope>NUCLEOTIDE SEQUENCE [LARGE SCALE GENOMIC DNA]</scope>
    <source>
        <strain evidence="1 2">Koide BX008</strain>
    </source>
</reference>
<accession>A0A0C2XQ82</accession>
<dbReference type="AlphaFoldDB" id="A0A0C2XQ82"/>
<dbReference type="HOGENOM" id="CLU_2885282_0_0_1"/>
<dbReference type="EMBL" id="KN818222">
    <property type="protein sequence ID" value="KIL71358.1"/>
    <property type="molecule type" value="Genomic_DNA"/>
</dbReference>
<dbReference type="Proteomes" id="UP000054549">
    <property type="component" value="Unassembled WGS sequence"/>
</dbReference>
<protein>
    <submittedName>
        <fullName evidence="1">Uncharacterized protein</fullName>
    </submittedName>
</protein>
<evidence type="ECO:0000313" key="2">
    <source>
        <dbReference type="Proteomes" id="UP000054549"/>
    </source>
</evidence>
<name>A0A0C2XQ82_AMAMK</name>
<organism evidence="1 2">
    <name type="scientific">Amanita muscaria (strain Koide BX008)</name>
    <dbReference type="NCBI Taxonomy" id="946122"/>
    <lineage>
        <taxon>Eukaryota</taxon>
        <taxon>Fungi</taxon>
        <taxon>Dikarya</taxon>
        <taxon>Basidiomycota</taxon>
        <taxon>Agaricomycotina</taxon>
        <taxon>Agaricomycetes</taxon>
        <taxon>Agaricomycetidae</taxon>
        <taxon>Agaricales</taxon>
        <taxon>Pluteineae</taxon>
        <taxon>Amanitaceae</taxon>
        <taxon>Amanita</taxon>
    </lineage>
</organism>